<proteinExistence type="predicted"/>
<dbReference type="Gene3D" id="3.40.50.10660">
    <property type="entry name" value="PrpR receptor domain-like"/>
    <property type="match status" value="1"/>
</dbReference>
<dbReference type="InterPro" id="IPR003593">
    <property type="entry name" value="AAA+_ATPase"/>
</dbReference>
<dbReference type="Pfam" id="PF02954">
    <property type="entry name" value="HTH_8"/>
    <property type="match status" value="1"/>
</dbReference>
<dbReference type="PROSITE" id="PS50112">
    <property type="entry name" value="PAS"/>
    <property type="match status" value="1"/>
</dbReference>
<dbReference type="InterPro" id="IPR025662">
    <property type="entry name" value="Sigma_54_int_dom_ATP-bd_1"/>
</dbReference>
<dbReference type="Pfam" id="PF00158">
    <property type="entry name" value="Sigma54_activat"/>
    <property type="match status" value="1"/>
</dbReference>
<keyword evidence="8" id="KW-1185">Reference proteome</keyword>
<dbReference type="InterPro" id="IPR009057">
    <property type="entry name" value="Homeodomain-like_sf"/>
</dbReference>
<dbReference type="InterPro" id="IPR010524">
    <property type="entry name" value="Sig_transdc_resp-reg_PrpR_N"/>
</dbReference>
<dbReference type="InterPro" id="IPR002078">
    <property type="entry name" value="Sigma_54_int"/>
</dbReference>
<dbReference type="SUPFAM" id="SSF46689">
    <property type="entry name" value="Homeodomain-like"/>
    <property type="match status" value="1"/>
</dbReference>
<dbReference type="PROSITE" id="PS00676">
    <property type="entry name" value="SIGMA54_INTERACT_2"/>
    <property type="match status" value="1"/>
</dbReference>
<dbReference type="NCBIfam" id="TIGR00229">
    <property type="entry name" value="sensory_box"/>
    <property type="match status" value="1"/>
</dbReference>
<dbReference type="SUPFAM" id="SSF55785">
    <property type="entry name" value="PYP-like sensor domain (PAS domain)"/>
    <property type="match status" value="1"/>
</dbReference>
<evidence type="ECO:0000256" key="3">
    <source>
        <dbReference type="ARBA" id="ARBA00023015"/>
    </source>
</evidence>
<evidence type="ECO:0000259" key="5">
    <source>
        <dbReference type="PROSITE" id="PS50045"/>
    </source>
</evidence>
<accession>A0A856HXQ0</accession>
<dbReference type="FunFam" id="3.40.50.300:FF:000006">
    <property type="entry name" value="DNA-binding transcriptional regulator NtrC"/>
    <property type="match status" value="1"/>
</dbReference>
<evidence type="ECO:0000313" key="7">
    <source>
        <dbReference type="EMBL" id="QCI58593.2"/>
    </source>
</evidence>
<dbReference type="PANTHER" id="PTHR32071:SF57">
    <property type="entry name" value="C4-DICARBOXYLATE TRANSPORT TRANSCRIPTIONAL REGULATORY PROTEIN DCTD"/>
    <property type="match status" value="1"/>
</dbReference>
<evidence type="ECO:0000256" key="2">
    <source>
        <dbReference type="ARBA" id="ARBA00022840"/>
    </source>
</evidence>
<dbReference type="EMBL" id="CP034413">
    <property type="protein sequence ID" value="QCI58593.2"/>
    <property type="molecule type" value="Genomic_DNA"/>
</dbReference>
<dbReference type="Pfam" id="PF06506">
    <property type="entry name" value="PrpR_N"/>
    <property type="match status" value="1"/>
</dbReference>
<dbReference type="SMART" id="SM00091">
    <property type="entry name" value="PAS"/>
    <property type="match status" value="1"/>
</dbReference>
<dbReference type="Proteomes" id="UP000298642">
    <property type="component" value="Chromosome"/>
</dbReference>
<protein>
    <submittedName>
        <fullName evidence="7">Sigma 54-interacting transcriptional regulator</fullName>
    </submittedName>
</protein>
<dbReference type="KEGG" id="obj:EIO64_04610"/>
<dbReference type="GO" id="GO:0006355">
    <property type="term" value="P:regulation of DNA-templated transcription"/>
    <property type="evidence" value="ECO:0007669"/>
    <property type="project" value="InterPro"/>
</dbReference>
<dbReference type="SMART" id="SM00382">
    <property type="entry name" value="AAA"/>
    <property type="match status" value="1"/>
</dbReference>
<dbReference type="CDD" id="cd00130">
    <property type="entry name" value="PAS"/>
    <property type="match status" value="1"/>
</dbReference>
<dbReference type="InterPro" id="IPR002197">
    <property type="entry name" value="HTH_Fis"/>
</dbReference>
<dbReference type="Gene3D" id="3.40.50.2300">
    <property type="match status" value="1"/>
</dbReference>
<feature type="domain" description="Sigma-54 factor interaction" evidence="5">
    <location>
        <begin position="313"/>
        <end position="543"/>
    </location>
</feature>
<reference evidence="8" key="1">
    <citation type="submission" date="2018-12" db="EMBL/GenBank/DDBJ databases">
        <title>Dusodibacter welbiota gen. nov., sp. nov., isolated from human faeces and emended description of the Oscillibacter genus.</title>
        <authorList>
            <person name="Le Roy T."/>
            <person name="Van der Smissen P."/>
            <person name="Delzenne N."/>
            <person name="Muccioli G."/>
            <person name="Collet J.F."/>
            <person name="Cani P.D."/>
        </authorList>
    </citation>
    <scope>NUCLEOTIDE SEQUENCE [LARGE SCALE GENOMIC DNA]</scope>
    <source>
        <strain evidence="8">J115</strain>
    </source>
</reference>
<dbReference type="InterPro" id="IPR025943">
    <property type="entry name" value="Sigma_54_int_dom_ATP-bd_2"/>
</dbReference>
<dbReference type="GO" id="GO:0000156">
    <property type="term" value="F:phosphorelay response regulator activity"/>
    <property type="evidence" value="ECO:0007669"/>
    <property type="project" value="InterPro"/>
</dbReference>
<dbReference type="Gene3D" id="1.10.8.60">
    <property type="match status" value="1"/>
</dbReference>
<dbReference type="InterPro" id="IPR000014">
    <property type="entry name" value="PAS"/>
</dbReference>
<organism evidence="7 8">
    <name type="scientific">Dysosmobacter welbionis</name>
    <dbReference type="NCBI Taxonomy" id="2093857"/>
    <lineage>
        <taxon>Bacteria</taxon>
        <taxon>Bacillati</taxon>
        <taxon>Bacillota</taxon>
        <taxon>Clostridia</taxon>
        <taxon>Eubacteriales</taxon>
        <taxon>Oscillospiraceae</taxon>
        <taxon>Dysosmobacter</taxon>
    </lineage>
</organism>
<keyword evidence="4" id="KW-0804">Transcription</keyword>
<dbReference type="PANTHER" id="PTHR32071">
    <property type="entry name" value="TRANSCRIPTIONAL REGULATORY PROTEIN"/>
    <property type="match status" value="1"/>
</dbReference>
<dbReference type="InterPro" id="IPR013767">
    <property type="entry name" value="PAS_fold"/>
</dbReference>
<sequence>MLIKQENYQNIDVVVAASGRQETVKCAQTLAAAGAEIIITRKGTRRIVEEVTNLKVVSLNNSLSDYLWMLKERGLHTPGLIAFFSYDPMSSDILQMCEMLEVQTKNYIFKSFADCRGCVERALKDGAVFSVGGAWTDPWAKRLGLPHVIVENSVETILNALESATQLRRVQVEEAEKQCLFKTQSEMYQAVLDFTHDAILAIDENGRIQVLNPPAERIMGCRAADSVGQPVEAVLPNTLLPDVLESGEKQLDQIMQIHQTLCNTNRIPILVDGQRRGVVATFQDVKQLQNSEQKIRLKLHEKGLVAKYAFNDILGDSPAIRSTIQIARSYAASRASVLILGETGTGKELFAQSIHNASDRRDGPFVAINCAAISNSLLESELFGYEAGSFTGASRGGREGVFELAHGGTLFLDEIGEIPRETQVELLRVLQEKEIRRVGGSRVIPVDVRIIAATNKDLLQETVEGRFREDLYYRLDVLDLKLPPLRERGDDVKILGLHLFRQLPGGKDPIMQSQFLYLLEQAGPYQWYGNIRELQNFVERANILMRNAGASSVTVSDILRRRAEPAPEPCQETESRDRRAIEAALHNHPGSMADAARSLGCSRQTLWRKMKKYGIQR</sequence>
<dbReference type="Pfam" id="PF25601">
    <property type="entry name" value="AAA_lid_14"/>
    <property type="match status" value="1"/>
</dbReference>
<dbReference type="Gene3D" id="3.30.450.20">
    <property type="entry name" value="PAS domain"/>
    <property type="match status" value="1"/>
</dbReference>
<evidence type="ECO:0000313" key="8">
    <source>
        <dbReference type="Proteomes" id="UP000298642"/>
    </source>
</evidence>
<dbReference type="AlphaFoldDB" id="A0A856HXQ0"/>
<dbReference type="GO" id="GO:0043565">
    <property type="term" value="F:sequence-specific DNA binding"/>
    <property type="evidence" value="ECO:0007669"/>
    <property type="project" value="InterPro"/>
</dbReference>
<dbReference type="RefSeq" id="WP_158629701.1">
    <property type="nucleotide sequence ID" value="NZ_CP034413.3"/>
</dbReference>
<dbReference type="InterPro" id="IPR035965">
    <property type="entry name" value="PAS-like_dom_sf"/>
</dbReference>
<dbReference type="Pfam" id="PF00989">
    <property type="entry name" value="PAS"/>
    <property type="match status" value="1"/>
</dbReference>
<dbReference type="GO" id="GO:0005524">
    <property type="term" value="F:ATP binding"/>
    <property type="evidence" value="ECO:0007669"/>
    <property type="project" value="UniProtKB-KW"/>
</dbReference>
<keyword evidence="1" id="KW-0547">Nucleotide-binding</keyword>
<dbReference type="PROSITE" id="PS00675">
    <property type="entry name" value="SIGMA54_INTERACT_1"/>
    <property type="match status" value="1"/>
</dbReference>
<dbReference type="Gene3D" id="3.40.50.300">
    <property type="entry name" value="P-loop containing nucleotide triphosphate hydrolases"/>
    <property type="match status" value="1"/>
</dbReference>
<evidence type="ECO:0000259" key="6">
    <source>
        <dbReference type="PROSITE" id="PS50112"/>
    </source>
</evidence>
<gene>
    <name evidence="7" type="ORF">EIO64_04610</name>
</gene>
<keyword evidence="2" id="KW-0067">ATP-binding</keyword>
<keyword evidence="3" id="KW-0805">Transcription regulation</keyword>
<dbReference type="CDD" id="cd00009">
    <property type="entry name" value="AAA"/>
    <property type="match status" value="1"/>
</dbReference>
<dbReference type="PRINTS" id="PR01590">
    <property type="entry name" value="HTHFIS"/>
</dbReference>
<feature type="domain" description="PAS" evidence="6">
    <location>
        <begin position="184"/>
        <end position="258"/>
    </location>
</feature>
<dbReference type="PROSITE" id="PS50045">
    <property type="entry name" value="SIGMA54_INTERACT_4"/>
    <property type="match status" value="1"/>
</dbReference>
<evidence type="ECO:0000256" key="1">
    <source>
        <dbReference type="ARBA" id="ARBA00022741"/>
    </source>
</evidence>
<dbReference type="InterPro" id="IPR058031">
    <property type="entry name" value="AAA_lid_NorR"/>
</dbReference>
<dbReference type="InterPro" id="IPR027417">
    <property type="entry name" value="P-loop_NTPase"/>
</dbReference>
<name>A0A856HXQ0_9FIRM</name>
<evidence type="ECO:0000256" key="4">
    <source>
        <dbReference type="ARBA" id="ARBA00023163"/>
    </source>
</evidence>
<dbReference type="Gene3D" id="1.10.10.60">
    <property type="entry name" value="Homeodomain-like"/>
    <property type="match status" value="1"/>
</dbReference>
<dbReference type="SUPFAM" id="SSF52540">
    <property type="entry name" value="P-loop containing nucleoside triphosphate hydrolases"/>
    <property type="match status" value="1"/>
</dbReference>
<dbReference type="SUPFAM" id="SSF159800">
    <property type="entry name" value="PrpR receptor domain-like"/>
    <property type="match status" value="1"/>
</dbReference>